<comment type="subcellular location">
    <subcellularLocation>
        <location evidence="1 7">Cell membrane</location>
        <topology evidence="1 7">Multi-pass membrane protein</topology>
    </subcellularLocation>
</comment>
<evidence type="ECO:0000256" key="2">
    <source>
        <dbReference type="ARBA" id="ARBA00009784"/>
    </source>
</evidence>
<name>A0A1H9CQA2_9HYPH</name>
<feature type="transmembrane region" description="Helical" evidence="7">
    <location>
        <begin position="199"/>
        <end position="218"/>
    </location>
</feature>
<evidence type="ECO:0000256" key="5">
    <source>
        <dbReference type="ARBA" id="ARBA00022989"/>
    </source>
</evidence>
<evidence type="ECO:0000256" key="1">
    <source>
        <dbReference type="ARBA" id="ARBA00004651"/>
    </source>
</evidence>
<dbReference type="InterPro" id="IPR002771">
    <property type="entry name" value="Multi_antbiot-R_MarC"/>
</dbReference>
<evidence type="ECO:0000256" key="4">
    <source>
        <dbReference type="ARBA" id="ARBA00022692"/>
    </source>
</evidence>
<accession>A0A1H9CQA2</accession>
<evidence type="ECO:0000256" key="3">
    <source>
        <dbReference type="ARBA" id="ARBA00022475"/>
    </source>
</evidence>
<keyword evidence="3" id="KW-1003">Cell membrane</keyword>
<feature type="transmembrane region" description="Helical" evidence="7">
    <location>
        <begin position="28"/>
        <end position="51"/>
    </location>
</feature>
<dbReference type="EMBL" id="FOFG01000002">
    <property type="protein sequence ID" value="SEQ03334.1"/>
    <property type="molecule type" value="Genomic_DNA"/>
</dbReference>
<keyword evidence="4 7" id="KW-0812">Transmembrane</keyword>
<dbReference type="NCBIfam" id="TIGR00427">
    <property type="entry name" value="NAAT family transporter"/>
    <property type="match status" value="1"/>
</dbReference>
<protein>
    <recommendedName>
        <fullName evidence="7">UPF0056 membrane protein</fullName>
    </recommendedName>
</protein>
<keyword evidence="10" id="KW-1185">Reference proteome</keyword>
<evidence type="ECO:0000256" key="7">
    <source>
        <dbReference type="RuleBase" id="RU362048"/>
    </source>
</evidence>
<feature type="transmembrane region" description="Helical" evidence="7">
    <location>
        <begin position="168"/>
        <end position="187"/>
    </location>
</feature>
<dbReference type="STRING" id="1855383.SAMN05216548_102219"/>
<dbReference type="AlphaFoldDB" id="A0A1H9CQA2"/>
<reference evidence="9 10" key="1">
    <citation type="submission" date="2016-10" db="EMBL/GenBank/DDBJ databases">
        <authorList>
            <person name="de Groot N.N."/>
        </authorList>
    </citation>
    <scope>NUCLEOTIDE SEQUENCE [LARGE SCALE GENOMIC DNA]</scope>
    <source>
        <strain evidence="9 10">A52C2</strain>
    </source>
</reference>
<dbReference type="OrthoDB" id="21094at2"/>
<evidence type="ECO:0000313" key="10">
    <source>
        <dbReference type="Proteomes" id="UP000199647"/>
    </source>
</evidence>
<dbReference type="PANTHER" id="PTHR33508:SF1">
    <property type="entry name" value="UPF0056 MEMBRANE PROTEIN YHCE"/>
    <property type="match status" value="1"/>
</dbReference>
<evidence type="ECO:0000256" key="6">
    <source>
        <dbReference type="ARBA" id="ARBA00023136"/>
    </source>
</evidence>
<feature type="region of interest" description="Disordered" evidence="8">
    <location>
        <begin position="1"/>
        <end position="22"/>
    </location>
</feature>
<proteinExistence type="inferred from homology"/>
<gene>
    <name evidence="9" type="ORF">SAMN05216548_102219</name>
</gene>
<comment type="similarity">
    <text evidence="2 7">Belongs to the UPF0056 (MarC) family.</text>
</comment>
<feature type="transmembrane region" description="Helical" evidence="7">
    <location>
        <begin position="63"/>
        <end position="85"/>
    </location>
</feature>
<evidence type="ECO:0000313" key="9">
    <source>
        <dbReference type="EMBL" id="SEQ03334.1"/>
    </source>
</evidence>
<evidence type="ECO:0000256" key="8">
    <source>
        <dbReference type="SAM" id="MobiDB-lite"/>
    </source>
</evidence>
<feature type="transmembrane region" description="Helical" evidence="7">
    <location>
        <begin position="91"/>
        <end position="113"/>
    </location>
</feature>
<keyword evidence="6 7" id="KW-0472">Membrane</keyword>
<dbReference type="GO" id="GO:0005886">
    <property type="term" value="C:plasma membrane"/>
    <property type="evidence" value="ECO:0007669"/>
    <property type="project" value="UniProtKB-SubCell"/>
</dbReference>
<feature type="transmembrane region" description="Helical" evidence="7">
    <location>
        <begin position="133"/>
        <end position="156"/>
    </location>
</feature>
<keyword evidence="5 7" id="KW-1133">Transmembrane helix</keyword>
<dbReference type="Proteomes" id="UP000199647">
    <property type="component" value="Unassembled WGS sequence"/>
</dbReference>
<sequence length="231" mass="24569">MRQAGPEAGFRARPQVPDGKGETGLHDAISSLVTLFVTIDPAGLAPLFVALTAGMSRSEQLQVTLRGSITAFCILVVFALAGTAFLEFFGITIHAFRIAGGLLLFTIAFEMIFERRQERHEKSASNVDRVRSLAVFPLAIPLIAGPGAISATILLAGTYAQPVQRVELILILAVAIVITGAVLLVSPQVDRFLGSTGRIVVTRLLGLILAALAVQFVADGVMGFVRLFTRT</sequence>
<dbReference type="Pfam" id="PF01914">
    <property type="entry name" value="MarC"/>
    <property type="match status" value="1"/>
</dbReference>
<dbReference type="PANTHER" id="PTHR33508">
    <property type="entry name" value="UPF0056 MEMBRANE PROTEIN YHCE"/>
    <property type="match status" value="1"/>
</dbReference>
<organism evidence="9 10">
    <name type="scientific">Faunimonas pinastri</name>
    <dbReference type="NCBI Taxonomy" id="1855383"/>
    <lineage>
        <taxon>Bacteria</taxon>
        <taxon>Pseudomonadati</taxon>
        <taxon>Pseudomonadota</taxon>
        <taxon>Alphaproteobacteria</taxon>
        <taxon>Hyphomicrobiales</taxon>
        <taxon>Afifellaceae</taxon>
        <taxon>Faunimonas</taxon>
    </lineage>
</organism>